<dbReference type="SMART" id="SM01335">
    <property type="entry name" value="PADR1"/>
    <property type="match status" value="1"/>
</dbReference>
<evidence type="ECO:0000256" key="6">
    <source>
        <dbReference type="ARBA" id="ARBA00022695"/>
    </source>
</evidence>
<dbReference type="Pfam" id="PF08063">
    <property type="entry name" value="Zn_ribbon_PADR1"/>
    <property type="match status" value="1"/>
</dbReference>
<dbReference type="GO" id="GO:1990404">
    <property type="term" value="F:NAD+-protein mono-ADP-ribosyltransferase activity"/>
    <property type="evidence" value="ECO:0007669"/>
    <property type="project" value="TreeGrafter"/>
</dbReference>
<dbReference type="PROSITE" id="PS50172">
    <property type="entry name" value="BRCT"/>
    <property type="match status" value="1"/>
</dbReference>
<dbReference type="Pfam" id="PF00533">
    <property type="entry name" value="BRCT"/>
    <property type="match status" value="1"/>
</dbReference>
<evidence type="ECO:0000256" key="5">
    <source>
        <dbReference type="ARBA" id="ARBA00022679"/>
    </source>
</evidence>
<dbReference type="InterPro" id="IPR038650">
    <property type="entry name" value="PADR1_C_dom_sf"/>
</dbReference>
<evidence type="ECO:0000259" key="19">
    <source>
        <dbReference type="PROSITE" id="PS50800"/>
    </source>
</evidence>
<dbReference type="CDD" id="cd17747">
    <property type="entry name" value="BRCT_PARP1"/>
    <property type="match status" value="1"/>
</dbReference>
<evidence type="ECO:0000256" key="10">
    <source>
        <dbReference type="ARBA" id="ARBA00022833"/>
    </source>
</evidence>
<dbReference type="EC" id="2.4.2.-" evidence="16"/>
<name>A0AA88DT55_FICCA</name>
<dbReference type="Proteomes" id="UP001187192">
    <property type="component" value="Unassembled WGS sequence"/>
</dbReference>
<dbReference type="GO" id="GO:0005730">
    <property type="term" value="C:nucleolus"/>
    <property type="evidence" value="ECO:0007669"/>
    <property type="project" value="TreeGrafter"/>
</dbReference>
<keyword evidence="13" id="KW-0539">Nucleus</keyword>
<evidence type="ECO:0000259" key="18">
    <source>
        <dbReference type="PROSITE" id="PS50172"/>
    </source>
</evidence>
<evidence type="ECO:0000259" key="20">
    <source>
        <dbReference type="PROSITE" id="PS51059"/>
    </source>
</evidence>
<evidence type="ECO:0000259" key="22">
    <source>
        <dbReference type="PROSITE" id="PS51977"/>
    </source>
</evidence>
<dbReference type="CDD" id="cd01437">
    <property type="entry name" value="parp_like"/>
    <property type="match status" value="1"/>
</dbReference>
<keyword evidence="9" id="KW-0863">Zinc-finger</keyword>
<dbReference type="GO" id="GO:0003950">
    <property type="term" value="F:NAD+ poly-ADP-ribosyltransferase activity"/>
    <property type="evidence" value="ECO:0007669"/>
    <property type="project" value="UniProtKB-UniRule"/>
</dbReference>
<proteinExistence type="inferred from homology"/>
<dbReference type="Gene3D" id="1.20.142.10">
    <property type="entry name" value="Poly(ADP-ribose) polymerase, regulatory domain"/>
    <property type="match status" value="1"/>
</dbReference>
<reference evidence="23" key="1">
    <citation type="submission" date="2023-07" db="EMBL/GenBank/DDBJ databases">
        <title>draft genome sequence of fig (Ficus carica).</title>
        <authorList>
            <person name="Takahashi T."/>
            <person name="Nishimura K."/>
        </authorList>
    </citation>
    <scope>NUCLEOTIDE SEQUENCE</scope>
</reference>
<evidence type="ECO:0000256" key="2">
    <source>
        <dbReference type="ARBA" id="ARBA00000459"/>
    </source>
</evidence>
<evidence type="ECO:0000256" key="14">
    <source>
        <dbReference type="ARBA" id="ARBA00024347"/>
    </source>
</evidence>
<dbReference type="InterPro" id="IPR049296">
    <property type="entry name" value="PARP1-like_PADR1_N"/>
</dbReference>
<dbReference type="GO" id="GO:0008270">
    <property type="term" value="F:zinc ion binding"/>
    <property type="evidence" value="ECO:0007669"/>
    <property type="project" value="UniProtKB-KW"/>
</dbReference>
<feature type="domain" description="WGR" evidence="22">
    <location>
        <begin position="430"/>
        <end position="530"/>
    </location>
</feature>
<dbReference type="Gene3D" id="1.10.20.130">
    <property type="match status" value="1"/>
</dbReference>
<comment type="function">
    <text evidence="15">Involved in the base excision repair (BER) pathway, by catalyzing the poly(ADP-ribosyl)ation of a limited number of acceptor proteins involved in chromatin architecture and in DNA metabolism. This modification follows DNA damages and appears as an obligatory step in a detection/signaling pathway leading to the reparation of DNA strand breaks.</text>
</comment>
<feature type="compositionally biased region" description="Basic and acidic residues" evidence="17">
    <location>
        <begin position="108"/>
        <end position="155"/>
    </location>
</feature>
<comment type="catalytic activity">
    <reaction evidence="1">
        <text>L-aspartyl-[protein] + NAD(+) = 4-O-(ADP-D-ribosyl)-L-aspartyl-[protein] + nicotinamide</text>
        <dbReference type="Rhea" id="RHEA:54424"/>
        <dbReference type="Rhea" id="RHEA-COMP:9867"/>
        <dbReference type="Rhea" id="RHEA-COMP:13832"/>
        <dbReference type="ChEBI" id="CHEBI:17154"/>
        <dbReference type="ChEBI" id="CHEBI:29961"/>
        <dbReference type="ChEBI" id="CHEBI:57540"/>
        <dbReference type="ChEBI" id="CHEBI:138102"/>
    </reaction>
</comment>
<dbReference type="Gene3D" id="3.90.228.10">
    <property type="match status" value="1"/>
</dbReference>
<comment type="similarity">
    <text evidence="14">Belongs to the ARTD/PARP family.</text>
</comment>
<dbReference type="PROSITE" id="PS51059">
    <property type="entry name" value="PARP_CATALYTIC"/>
    <property type="match status" value="1"/>
</dbReference>
<evidence type="ECO:0000256" key="16">
    <source>
        <dbReference type="RuleBase" id="RU362114"/>
    </source>
</evidence>
<evidence type="ECO:0000256" key="7">
    <source>
        <dbReference type="ARBA" id="ARBA00022723"/>
    </source>
</evidence>
<feature type="domain" description="PARP alpha-helical" evidence="21">
    <location>
        <begin position="557"/>
        <end position="676"/>
    </location>
</feature>
<evidence type="ECO:0000256" key="9">
    <source>
        <dbReference type="ARBA" id="ARBA00022771"/>
    </source>
</evidence>
<keyword evidence="6" id="KW-0548">Nucleotidyltransferase</keyword>
<comment type="subcellular location">
    <subcellularLocation>
        <location evidence="3">Nucleus</location>
    </subcellularLocation>
</comment>
<dbReference type="InterPro" id="IPR050800">
    <property type="entry name" value="ARTD/PARP"/>
</dbReference>
<evidence type="ECO:0000256" key="3">
    <source>
        <dbReference type="ARBA" id="ARBA00004123"/>
    </source>
</evidence>
<dbReference type="InterPro" id="IPR036930">
    <property type="entry name" value="WGR_dom_sf"/>
</dbReference>
<keyword evidence="7" id="KW-0479">Metal-binding</keyword>
<dbReference type="SMART" id="SM00773">
    <property type="entry name" value="WGR"/>
    <property type="match status" value="1"/>
</dbReference>
<dbReference type="Gene3D" id="2.20.25.630">
    <property type="match status" value="1"/>
</dbReference>
<keyword evidence="4 16" id="KW-0328">Glycosyltransferase</keyword>
<feature type="domain" description="PARP catalytic" evidence="20">
    <location>
        <begin position="685"/>
        <end position="927"/>
    </location>
</feature>
<dbReference type="PROSITE" id="PS51060">
    <property type="entry name" value="PARP_ALPHA_HD"/>
    <property type="match status" value="1"/>
</dbReference>
<dbReference type="PROSITE" id="PS52007">
    <property type="entry name" value="PADR1"/>
    <property type="match status" value="1"/>
</dbReference>
<keyword evidence="5 16" id="KW-0808">Transferase</keyword>
<evidence type="ECO:0000256" key="11">
    <source>
        <dbReference type="ARBA" id="ARBA00023027"/>
    </source>
</evidence>
<gene>
    <name evidence="23" type="ORF">TIFTF001_030163</name>
</gene>
<dbReference type="PANTHER" id="PTHR10459">
    <property type="entry name" value="DNA LIGASE"/>
    <property type="match status" value="1"/>
</dbReference>
<evidence type="ECO:0000256" key="12">
    <source>
        <dbReference type="ARBA" id="ARBA00023125"/>
    </source>
</evidence>
<dbReference type="Pfam" id="PF02877">
    <property type="entry name" value="PARP_reg"/>
    <property type="match status" value="1"/>
</dbReference>
<dbReference type="Pfam" id="PF05406">
    <property type="entry name" value="WGR"/>
    <property type="match status" value="1"/>
</dbReference>
<evidence type="ECO:0000256" key="8">
    <source>
        <dbReference type="ARBA" id="ARBA00022765"/>
    </source>
</evidence>
<dbReference type="PANTHER" id="PTHR10459:SF106">
    <property type="entry name" value="PROTEIN ADP-RIBOSYLTRANSFERASE PARP3"/>
    <property type="match status" value="1"/>
</dbReference>
<keyword evidence="10" id="KW-0862">Zinc</keyword>
<accession>A0AA88DT55</accession>
<dbReference type="GO" id="GO:0006302">
    <property type="term" value="P:double-strand break repair"/>
    <property type="evidence" value="ECO:0007669"/>
    <property type="project" value="TreeGrafter"/>
</dbReference>
<dbReference type="Pfam" id="PF21728">
    <property type="entry name" value="PADR1_N"/>
    <property type="match status" value="1"/>
</dbReference>
<dbReference type="InterPro" id="IPR001357">
    <property type="entry name" value="BRCT_dom"/>
</dbReference>
<dbReference type="PROSITE" id="PS50800">
    <property type="entry name" value="SAP"/>
    <property type="match status" value="1"/>
</dbReference>
<keyword evidence="11 16" id="KW-0520">NAD</keyword>
<evidence type="ECO:0000313" key="23">
    <source>
        <dbReference type="EMBL" id="GMN61074.1"/>
    </source>
</evidence>
<feature type="domain" description="SAP" evidence="19">
    <location>
        <begin position="177"/>
        <end position="211"/>
    </location>
</feature>
<dbReference type="SUPFAM" id="SSF56399">
    <property type="entry name" value="ADP-ribosylation"/>
    <property type="match status" value="1"/>
</dbReference>
<dbReference type="InterPro" id="IPR003034">
    <property type="entry name" value="SAP_dom"/>
</dbReference>
<sequence>MGRGIIIDCNHIVRLASLSPVNDLDKEKHPDGHVSKQETDVVLWDRQGSLALACTCRFGQFIVGEVNRNISSYNTFVGVLDQYCYSNSGKTFSSPIVLSLRKYKESSKMKVHETRSQSHAHEEDKVMTRKQKAESKAQEGEQSPKKTKSENDKNGHQSGKSATGITEEYEEFCKAINEHLSVDQMRQILEANGLDSSGSESSVIRKCQDLIFYGIVDKCPVCGGTLEYNGVRYSCTGSYSEWSSCTFSTRDPPRKEEPIKLSDSVLDTPIAALLKKYQDPTRRPHKNMMITDKPFKGMVISLMGRLSRTHQYWKKEIEKHGGKVSNSVIGVTCLVASSAERERGGTSKLAEALDRGIPVVREEWLIDSIEKQEPQPLKAYDIVSDLSVDGKGIPWDKQESSEEALESLSAELKLYGKRGVYKDTKLQEQGGKIFEKDGLLYNCAFSLCDLGRGMNQYCIMQLIIVSERPLNLYFKKGKVGDDPNAEERLEEWEDEDNAVKEFVRLFEEVTGNEFEPWEREKEIQKKPLKFYPIDMADEVEVRHGALGLRQQGVAVAHCKLEPFVANVMKVLCSQQIYKYALMELGLDSPDLPIGVVSDVHLKTCEEVLLKFVETVKSMKESGRKAEAVWSDFSQQWFTLLHSTRPFIFRDFQELADHAASAFEAVQDITVASSLIGDMSGSTLDDPVSDRYNKLECSISPLEKNSNDYKMIVNYLEKTYEPVKLGDIDYGVSIDNIFVVQPKACPSFEEIKKLPNKMLLWCGSRSSNMLRHLHKGFLPSVCALPVPGYMVIFFCRSFEKLYEWAIVCSDAAAEAARYGFTAGDRPDGFLVLAVASLGKDIIEVKSTPEDTKALEDSKMGVKGLGKKKTDESEHQTWEGDIKVPCGRLVPSEHKDSPLEYNEYAVYDPKQVLIRFLVAVKYEEMDAVMETEE</sequence>
<dbReference type="InterPro" id="IPR008893">
    <property type="entry name" value="WGR_domain"/>
</dbReference>
<dbReference type="InterPro" id="IPR012317">
    <property type="entry name" value="Poly(ADP-ribose)pol_cat_dom"/>
</dbReference>
<dbReference type="SUPFAM" id="SSF142921">
    <property type="entry name" value="WGR domain-like"/>
    <property type="match status" value="1"/>
</dbReference>
<dbReference type="FunFam" id="3.90.228.10:FF:000010">
    <property type="entry name" value="Poly [ADP-ribose] polymerase"/>
    <property type="match status" value="1"/>
</dbReference>
<dbReference type="GO" id="GO:0003677">
    <property type="term" value="F:DNA binding"/>
    <property type="evidence" value="ECO:0007669"/>
    <property type="project" value="UniProtKB-KW"/>
</dbReference>
<dbReference type="GO" id="GO:0070212">
    <property type="term" value="P:protein poly-ADP-ribosylation"/>
    <property type="evidence" value="ECO:0007669"/>
    <property type="project" value="TreeGrafter"/>
</dbReference>
<dbReference type="GO" id="GO:0016779">
    <property type="term" value="F:nucleotidyltransferase activity"/>
    <property type="evidence" value="ECO:0007669"/>
    <property type="project" value="UniProtKB-KW"/>
</dbReference>
<comment type="catalytic activity">
    <reaction evidence="2">
        <text>L-glutamyl-[protein] + NAD(+) = 5-O-(ADP-D-ribosyl)-L-glutamyl-[protein] + nicotinamide</text>
        <dbReference type="Rhea" id="RHEA:58224"/>
        <dbReference type="Rhea" id="RHEA-COMP:10208"/>
        <dbReference type="Rhea" id="RHEA-COMP:15089"/>
        <dbReference type="ChEBI" id="CHEBI:17154"/>
        <dbReference type="ChEBI" id="CHEBI:29973"/>
        <dbReference type="ChEBI" id="CHEBI:57540"/>
        <dbReference type="ChEBI" id="CHEBI:142540"/>
    </reaction>
</comment>
<evidence type="ECO:0000256" key="4">
    <source>
        <dbReference type="ARBA" id="ARBA00022676"/>
    </source>
</evidence>
<protein>
    <recommendedName>
        <fullName evidence="16">Poly [ADP-ribose] polymerase</fullName>
        <shortName evidence="16">PARP</shortName>
        <ecNumber evidence="16">2.4.2.-</ecNumber>
    </recommendedName>
</protein>
<dbReference type="InterPro" id="IPR036616">
    <property type="entry name" value="Poly(ADP-ribose)pol_reg_dom_sf"/>
</dbReference>
<keyword evidence="8" id="KW-0013">ADP-ribosylation</keyword>
<dbReference type="FunFam" id="1.20.142.10:FF:000004">
    <property type="entry name" value="Poly [ADP-ribose] polymerase"/>
    <property type="match status" value="1"/>
</dbReference>
<dbReference type="EMBL" id="BTGU01000106">
    <property type="protein sequence ID" value="GMN61074.1"/>
    <property type="molecule type" value="Genomic_DNA"/>
</dbReference>
<dbReference type="PROSITE" id="PS51977">
    <property type="entry name" value="WGR"/>
    <property type="match status" value="1"/>
</dbReference>
<dbReference type="Gene3D" id="3.40.50.10190">
    <property type="entry name" value="BRCT domain"/>
    <property type="match status" value="1"/>
</dbReference>
<comment type="caution">
    <text evidence="23">The sequence shown here is derived from an EMBL/GenBank/DDBJ whole genome shotgun (WGS) entry which is preliminary data.</text>
</comment>
<keyword evidence="24" id="KW-1185">Reference proteome</keyword>
<evidence type="ECO:0000256" key="17">
    <source>
        <dbReference type="SAM" id="MobiDB-lite"/>
    </source>
</evidence>
<dbReference type="Pfam" id="PF00644">
    <property type="entry name" value="PARP"/>
    <property type="match status" value="1"/>
</dbReference>
<dbReference type="SUPFAM" id="SSF52113">
    <property type="entry name" value="BRCT domain"/>
    <property type="match status" value="1"/>
</dbReference>
<dbReference type="AlphaFoldDB" id="A0AA88DT55"/>
<organism evidence="23 24">
    <name type="scientific">Ficus carica</name>
    <name type="common">Common fig</name>
    <dbReference type="NCBI Taxonomy" id="3494"/>
    <lineage>
        <taxon>Eukaryota</taxon>
        <taxon>Viridiplantae</taxon>
        <taxon>Streptophyta</taxon>
        <taxon>Embryophyta</taxon>
        <taxon>Tracheophyta</taxon>
        <taxon>Spermatophyta</taxon>
        <taxon>Magnoliopsida</taxon>
        <taxon>eudicotyledons</taxon>
        <taxon>Gunneridae</taxon>
        <taxon>Pentapetalae</taxon>
        <taxon>rosids</taxon>
        <taxon>fabids</taxon>
        <taxon>Rosales</taxon>
        <taxon>Moraceae</taxon>
        <taxon>Ficeae</taxon>
        <taxon>Ficus</taxon>
    </lineage>
</organism>
<keyword evidence="12" id="KW-0238">DNA-binding</keyword>
<dbReference type="InterPro" id="IPR012982">
    <property type="entry name" value="PARP1-like_PADR1_Zn_ribbon"/>
</dbReference>
<feature type="domain" description="BRCT" evidence="18">
    <location>
        <begin position="290"/>
        <end position="382"/>
    </location>
</feature>
<dbReference type="SMART" id="SM00292">
    <property type="entry name" value="BRCT"/>
    <property type="match status" value="1"/>
</dbReference>
<dbReference type="InterPro" id="IPR004102">
    <property type="entry name" value="Poly(ADP-ribose)pol_reg_dom"/>
</dbReference>
<evidence type="ECO:0000313" key="24">
    <source>
        <dbReference type="Proteomes" id="UP001187192"/>
    </source>
</evidence>
<evidence type="ECO:0000256" key="1">
    <source>
        <dbReference type="ARBA" id="ARBA00000438"/>
    </source>
</evidence>
<evidence type="ECO:0000259" key="21">
    <source>
        <dbReference type="PROSITE" id="PS51060"/>
    </source>
</evidence>
<evidence type="ECO:0000256" key="13">
    <source>
        <dbReference type="ARBA" id="ARBA00023242"/>
    </source>
</evidence>
<dbReference type="SUPFAM" id="SSF47587">
    <property type="entry name" value="Domain of poly(ADP-ribose) polymerase"/>
    <property type="match status" value="1"/>
</dbReference>
<evidence type="ECO:0000256" key="15">
    <source>
        <dbReference type="ARBA" id="ARBA00024945"/>
    </source>
</evidence>
<dbReference type="InterPro" id="IPR036420">
    <property type="entry name" value="BRCT_dom_sf"/>
</dbReference>
<feature type="region of interest" description="Disordered" evidence="17">
    <location>
        <begin position="108"/>
        <end position="162"/>
    </location>
</feature>